<dbReference type="KEGG" id="plon:Pla110_07940"/>
<name>A0A518CIP7_9PLAN</name>
<accession>A0A518CIP7</accession>
<dbReference type="Proteomes" id="UP000317178">
    <property type="component" value="Chromosome"/>
</dbReference>
<evidence type="ECO:0008006" key="3">
    <source>
        <dbReference type="Google" id="ProtNLM"/>
    </source>
</evidence>
<protein>
    <recommendedName>
        <fullName evidence="3">DUF1858 domain-containing protein</fullName>
    </recommendedName>
</protein>
<reference evidence="1 2" key="1">
    <citation type="submission" date="2019-02" db="EMBL/GenBank/DDBJ databases">
        <title>Deep-cultivation of Planctomycetes and their phenomic and genomic characterization uncovers novel biology.</title>
        <authorList>
            <person name="Wiegand S."/>
            <person name="Jogler M."/>
            <person name="Boedeker C."/>
            <person name="Pinto D."/>
            <person name="Vollmers J."/>
            <person name="Rivas-Marin E."/>
            <person name="Kohn T."/>
            <person name="Peeters S.H."/>
            <person name="Heuer A."/>
            <person name="Rast P."/>
            <person name="Oberbeckmann S."/>
            <person name="Bunk B."/>
            <person name="Jeske O."/>
            <person name="Meyerdierks A."/>
            <person name="Storesund J.E."/>
            <person name="Kallscheuer N."/>
            <person name="Luecker S."/>
            <person name="Lage O.M."/>
            <person name="Pohl T."/>
            <person name="Merkel B.J."/>
            <person name="Hornburger P."/>
            <person name="Mueller R.-W."/>
            <person name="Bruemmer F."/>
            <person name="Labrenz M."/>
            <person name="Spormann A.M."/>
            <person name="Op den Camp H."/>
            <person name="Overmann J."/>
            <person name="Amann R."/>
            <person name="Jetten M.S.M."/>
            <person name="Mascher T."/>
            <person name="Medema M.H."/>
            <person name="Devos D.P."/>
            <person name="Kaster A.-K."/>
            <person name="Ovreas L."/>
            <person name="Rohde M."/>
            <person name="Galperin M.Y."/>
            <person name="Jogler C."/>
        </authorList>
    </citation>
    <scope>NUCLEOTIDE SEQUENCE [LARGE SCALE GENOMIC DNA]</scope>
    <source>
        <strain evidence="1 2">Pla110</strain>
    </source>
</reference>
<dbReference type="OrthoDB" id="287027at2"/>
<keyword evidence="2" id="KW-1185">Reference proteome</keyword>
<organism evidence="1 2">
    <name type="scientific">Polystyrenella longa</name>
    <dbReference type="NCBI Taxonomy" id="2528007"/>
    <lineage>
        <taxon>Bacteria</taxon>
        <taxon>Pseudomonadati</taxon>
        <taxon>Planctomycetota</taxon>
        <taxon>Planctomycetia</taxon>
        <taxon>Planctomycetales</taxon>
        <taxon>Planctomycetaceae</taxon>
        <taxon>Polystyrenella</taxon>
    </lineage>
</organism>
<proteinExistence type="predicted"/>
<dbReference type="SUPFAM" id="SSF140683">
    <property type="entry name" value="SP0561-like"/>
    <property type="match status" value="1"/>
</dbReference>
<dbReference type="EMBL" id="CP036281">
    <property type="protein sequence ID" value="QDU79090.1"/>
    <property type="molecule type" value="Genomic_DNA"/>
</dbReference>
<sequence length="67" mass="7466">MNCDLDNSIPEWLIEHPESRTVFQALGFDESCGGKSLEYLCQQQGFSPVDVLHQLEQAIQSAPGETK</sequence>
<dbReference type="InterPro" id="IPR038062">
    <property type="entry name" value="ScdA-like_N_sf"/>
</dbReference>
<dbReference type="RefSeq" id="WP_144993422.1">
    <property type="nucleotide sequence ID" value="NZ_CP036281.1"/>
</dbReference>
<evidence type="ECO:0000313" key="2">
    <source>
        <dbReference type="Proteomes" id="UP000317178"/>
    </source>
</evidence>
<gene>
    <name evidence="1" type="ORF">Pla110_07940</name>
</gene>
<evidence type="ECO:0000313" key="1">
    <source>
        <dbReference type="EMBL" id="QDU79090.1"/>
    </source>
</evidence>
<dbReference type="AlphaFoldDB" id="A0A518CIP7"/>